<dbReference type="GO" id="GO:0004674">
    <property type="term" value="F:protein serine/threonine kinase activity"/>
    <property type="evidence" value="ECO:0007669"/>
    <property type="project" value="TreeGrafter"/>
</dbReference>
<evidence type="ECO:0000313" key="3">
    <source>
        <dbReference type="EMBL" id="KAG2093120.1"/>
    </source>
</evidence>
<feature type="compositionally biased region" description="Polar residues" evidence="1">
    <location>
        <begin position="173"/>
        <end position="184"/>
    </location>
</feature>
<dbReference type="EMBL" id="JABBWM010000086">
    <property type="protein sequence ID" value="KAG2093120.1"/>
    <property type="molecule type" value="Genomic_DNA"/>
</dbReference>
<sequence>MVFPSSVQHEESVPILSVHLVSATATSRDHDASDSISTSSSGASDLPSPFAQGGVIMSDRFTPTFPHTPVSPNSGPYFSTPSVHNSQSAISRIELPRLDMKYLQSASGQLPITPDSPIRPSKFEKSTAHGHNQVGHGYLSLPGPNGTVLVEGNNNRKRGFASDLSGMLPTPISPNTRSGSPTTPVDLTSWITRSYGLDPIAGGAFGNVWKCTYDDGTRCIPVAVKGFRFQINRNTSKRLRREMGIWRRLNHPNVMEFIGYAFGFGISMALVAPWAVNGTLTDYLEKKWSIVTIADQLSLLDDIVSGLTYLHSYPNNPVTHGDLTGSNILILGDKTTCIADFGLSSMLGDLQTGSTYLAATAMYPGAVRWTAPEFLLSDDVQPTTLSDIYSLGSIMLQVLSGKVPWHEIKREVIIIQEIQQGNTPRCPSHSPLVGELWPFIRECWSLSPASRPTAGTALEFIRDIRIKLLPSPVGGHDAPGSTAAQPTSSPGPSKRPRLKIIT</sequence>
<name>A0A9P7JNP1_9AGAM</name>
<dbReference type="AlphaFoldDB" id="A0A9P7JNP1"/>
<feature type="compositionally biased region" description="Low complexity" evidence="1">
    <location>
        <begin position="34"/>
        <end position="45"/>
    </location>
</feature>
<keyword evidence="4" id="KW-1185">Reference proteome</keyword>
<accession>A0A9P7JNP1</accession>
<dbReference type="PROSITE" id="PS00109">
    <property type="entry name" value="PROTEIN_KINASE_TYR"/>
    <property type="match status" value="1"/>
</dbReference>
<feature type="compositionally biased region" description="Polar residues" evidence="1">
    <location>
        <begin position="482"/>
        <end position="491"/>
    </location>
</feature>
<keyword evidence="3" id="KW-0808">Transferase</keyword>
<dbReference type="InterPro" id="IPR011009">
    <property type="entry name" value="Kinase-like_dom_sf"/>
</dbReference>
<reference evidence="3" key="1">
    <citation type="journal article" date="2020" name="New Phytol.">
        <title>Comparative genomics reveals dynamic genome evolution in host specialist ectomycorrhizal fungi.</title>
        <authorList>
            <person name="Lofgren L.A."/>
            <person name="Nguyen N.H."/>
            <person name="Vilgalys R."/>
            <person name="Ruytinx J."/>
            <person name="Liao H.L."/>
            <person name="Branco S."/>
            <person name="Kuo A."/>
            <person name="LaButti K."/>
            <person name="Lipzen A."/>
            <person name="Andreopoulos W."/>
            <person name="Pangilinan J."/>
            <person name="Riley R."/>
            <person name="Hundley H."/>
            <person name="Na H."/>
            <person name="Barry K."/>
            <person name="Grigoriev I.V."/>
            <person name="Stajich J.E."/>
            <person name="Kennedy P.G."/>
        </authorList>
    </citation>
    <scope>NUCLEOTIDE SEQUENCE</scope>
    <source>
        <strain evidence="3">FC423</strain>
    </source>
</reference>
<gene>
    <name evidence="3" type="ORF">F5147DRAFT_779442</name>
</gene>
<feature type="domain" description="Protein kinase" evidence="2">
    <location>
        <begin position="194"/>
        <end position="466"/>
    </location>
</feature>
<dbReference type="InterPro" id="IPR008266">
    <property type="entry name" value="Tyr_kinase_AS"/>
</dbReference>
<dbReference type="InterPro" id="IPR000719">
    <property type="entry name" value="Prot_kinase_dom"/>
</dbReference>
<dbReference type="OrthoDB" id="346907at2759"/>
<evidence type="ECO:0000313" key="4">
    <source>
        <dbReference type="Proteomes" id="UP000823399"/>
    </source>
</evidence>
<proteinExistence type="predicted"/>
<dbReference type="GO" id="GO:0005524">
    <property type="term" value="F:ATP binding"/>
    <property type="evidence" value="ECO:0007669"/>
    <property type="project" value="InterPro"/>
</dbReference>
<dbReference type="InterPro" id="IPR001245">
    <property type="entry name" value="Ser-Thr/Tyr_kinase_cat_dom"/>
</dbReference>
<dbReference type="PANTHER" id="PTHR44329">
    <property type="entry name" value="SERINE/THREONINE-PROTEIN KINASE TNNI3K-RELATED"/>
    <property type="match status" value="1"/>
</dbReference>
<dbReference type="GeneID" id="64704549"/>
<comment type="caution">
    <text evidence="3">The sequence shown here is derived from an EMBL/GenBank/DDBJ whole genome shotgun (WGS) entry which is preliminary data.</text>
</comment>
<dbReference type="Proteomes" id="UP000823399">
    <property type="component" value="Unassembled WGS sequence"/>
</dbReference>
<protein>
    <submittedName>
        <fullName evidence="3">Kinase-like domain-containing protein</fullName>
    </submittedName>
</protein>
<keyword evidence="3" id="KW-0418">Kinase</keyword>
<dbReference type="InterPro" id="IPR051681">
    <property type="entry name" value="Ser/Thr_Kinases-Pseudokinases"/>
</dbReference>
<organism evidence="3 4">
    <name type="scientific">Suillus discolor</name>
    <dbReference type="NCBI Taxonomy" id="1912936"/>
    <lineage>
        <taxon>Eukaryota</taxon>
        <taxon>Fungi</taxon>
        <taxon>Dikarya</taxon>
        <taxon>Basidiomycota</taxon>
        <taxon>Agaricomycotina</taxon>
        <taxon>Agaricomycetes</taxon>
        <taxon>Agaricomycetidae</taxon>
        <taxon>Boletales</taxon>
        <taxon>Suillineae</taxon>
        <taxon>Suillaceae</taxon>
        <taxon>Suillus</taxon>
    </lineage>
</organism>
<dbReference type="SUPFAM" id="SSF56112">
    <property type="entry name" value="Protein kinase-like (PK-like)"/>
    <property type="match status" value="1"/>
</dbReference>
<dbReference type="PROSITE" id="PS50011">
    <property type="entry name" value="PROTEIN_KINASE_DOM"/>
    <property type="match status" value="1"/>
</dbReference>
<dbReference type="RefSeq" id="XP_041287081.1">
    <property type="nucleotide sequence ID" value="XM_041442290.1"/>
</dbReference>
<feature type="region of interest" description="Disordered" evidence="1">
    <location>
        <begin position="27"/>
        <end position="53"/>
    </location>
</feature>
<evidence type="ECO:0000256" key="1">
    <source>
        <dbReference type="SAM" id="MobiDB-lite"/>
    </source>
</evidence>
<dbReference type="Pfam" id="PF07714">
    <property type="entry name" value="PK_Tyr_Ser-Thr"/>
    <property type="match status" value="1"/>
</dbReference>
<feature type="region of interest" description="Disordered" evidence="1">
    <location>
        <begin position="162"/>
        <end position="184"/>
    </location>
</feature>
<feature type="region of interest" description="Disordered" evidence="1">
    <location>
        <begin position="473"/>
        <end position="502"/>
    </location>
</feature>
<dbReference type="Gene3D" id="1.10.510.10">
    <property type="entry name" value="Transferase(Phosphotransferase) domain 1"/>
    <property type="match status" value="1"/>
</dbReference>
<evidence type="ECO:0000259" key="2">
    <source>
        <dbReference type="PROSITE" id="PS50011"/>
    </source>
</evidence>